<name>A0A348G4E4_9HYPH</name>
<dbReference type="OrthoDB" id="513661at2"/>
<proteinExistence type="predicted"/>
<dbReference type="Proteomes" id="UP000266934">
    <property type="component" value="Chromosome"/>
</dbReference>
<accession>A0A348G4E4</accession>
<dbReference type="AlphaFoldDB" id="A0A348G4E4"/>
<evidence type="ECO:0000313" key="7">
    <source>
        <dbReference type="Proteomes" id="UP000266934"/>
    </source>
</evidence>
<dbReference type="InterPro" id="IPR001129">
    <property type="entry name" value="Membr-assoc_MAPEG"/>
</dbReference>
<dbReference type="RefSeq" id="WP_126401525.1">
    <property type="nucleotide sequence ID" value="NZ_AP018907.1"/>
</dbReference>
<evidence type="ECO:0000256" key="1">
    <source>
        <dbReference type="ARBA" id="ARBA00004370"/>
    </source>
</evidence>
<dbReference type="InterPro" id="IPR023352">
    <property type="entry name" value="MAPEG-like_dom_sf"/>
</dbReference>
<sequence length="123" mass="13156">MELAFWCVLVMGVMPVVTVGIAKARGVDNHAPRDWAQTIDGYRKRAYAAHLNHYEAFPLFAAAVLVAATQGAPMATVNALALAVVAARLVYTACYVADLATLRSLVWLAGWGLTIAIFVLPAL</sequence>
<evidence type="ECO:0000256" key="4">
    <source>
        <dbReference type="ARBA" id="ARBA00023136"/>
    </source>
</evidence>
<reference evidence="6 7" key="1">
    <citation type="submission" date="2018-08" db="EMBL/GenBank/DDBJ databases">
        <title>Complete genome sequencing of Blastochloris tepida GI.</title>
        <authorList>
            <person name="Tsukatani Y."/>
            <person name="Mori H."/>
        </authorList>
    </citation>
    <scope>NUCLEOTIDE SEQUENCE [LARGE SCALE GENOMIC DNA]</scope>
    <source>
        <strain evidence="6 7">GI</strain>
    </source>
</reference>
<organism evidence="6 7">
    <name type="scientific">Blastochloris tepida</name>
    <dbReference type="NCBI Taxonomy" id="2233851"/>
    <lineage>
        <taxon>Bacteria</taxon>
        <taxon>Pseudomonadati</taxon>
        <taxon>Pseudomonadota</taxon>
        <taxon>Alphaproteobacteria</taxon>
        <taxon>Hyphomicrobiales</taxon>
        <taxon>Blastochloridaceae</taxon>
        <taxon>Blastochloris</taxon>
    </lineage>
</organism>
<dbReference type="KEGG" id="blag:BLTE_31120"/>
<dbReference type="Pfam" id="PF01124">
    <property type="entry name" value="MAPEG"/>
    <property type="match status" value="1"/>
</dbReference>
<protein>
    <submittedName>
        <fullName evidence="6">Membrane protein</fullName>
    </submittedName>
</protein>
<gene>
    <name evidence="6" type="ORF">BLTE_31120</name>
</gene>
<feature type="transmembrane region" description="Helical" evidence="5">
    <location>
        <begin position="104"/>
        <end position="122"/>
    </location>
</feature>
<dbReference type="EMBL" id="AP018907">
    <property type="protein sequence ID" value="BBF94427.1"/>
    <property type="molecule type" value="Genomic_DNA"/>
</dbReference>
<dbReference type="Gene3D" id="1.20.120.550">
    <property type="entry name" value="Membrane associated eicosanoid/glutathione metabolism-like domain"/>
    <property type="match status" value="1"/>
</dbReference>
<evidence type="ECO:0000313" key="6">
    <source>
        <dbReference type="EMBL" id="BBF94427.1"/>
    </source>
</evidence>
<keyword evidence="4 5" id="KW-0472">Membrane</keyword>
<evidence type="ECO:0000256" key="5">
    <source>
        <dbReference type="SAM" id="Phobius"/>
    </source>
</evidence>
<keyword evidence="2 5" id="KW-0812">Transmembrane</keyword>
<evidence type="ECO:0000256" key="2">
    <source>
        <dbReference type="ARBA" id="ARBA00022692"/>
    </source>
</evidence>
<dbReference type="PANTHER" id="PTHR35371:SF1">
    <property type="entry name" value="BLR7753 PROTEIN"/>
    <property type="match status" value="1"/>
</dbReference>
<dbReference type="SUPFAM" id="SSF161084">
    <property type="entry name" value="MAPEG domain-like"/>
    <property type="match status" value="1"/>
</dbReference>
<dbReference type="PANTHER" id="PTHR35371">
    <property type="entry name" value="INNER MEMBRANE PROTEIN"/>
    <property type="match status" value="1"/>
</dbReference>
<keyword evidence="3 5" id="KW-1133">Transmembrane helix</keyword>
<keyword evidence="7" id="KW-1185">Reference proteome</keyword>
<evidence type="ECO:0000256" key="3">
    <source>
        <dbReference type="ARBA" id="ARBA00022989"/>
    </source>
</evidence>
<comment type="subcellular location">
    <subcellularLocation>
        <location evidence="1">Membrane</location>
    </subcellularLocation>
</comment>
<dbReference type="GO" id="GO:0016020">
    <property type="term" value="C:membrane"/>
    <property type="evidence" value="ECO:0007669"/>
    <property type="project" value="UniProtKB-SubCell"/>
</dbReference>